<accession>A0A4Y7TC52</accession>
<dbReference type="InterPro" id="IPR009071">
    <property type="entry name" value="HMG_box_dom"/>
</dbReference>
<name>A0A4Y7TC52_COPMI</name>
<feature type="DNA-binding region" description="HMG box" evidence="1">
    <location>
        <begin position="67"/>
        <end position="136"/>
    </location>
</feature>
<proteinExistence type="predicted"/>
<evidence type="ECO:0000256" key="2">
    <source>
        <dbReference type="SAM" id="MobiDB-lite"/>
    </source>
</evidence>
<evidence type="ECO:0000259" key="3">
    <source>
        <dbReference type="PROSITE" id="PS50118"/>
    </source>
</evidence>
<comment type="caution">
    <text evidence="4">The sequence shown here is derived from an EMBL/GenBank/DDBJ whole genome shotgun (WGS) entry which is preliminary data.</text>
</comment>
<dbReference type="GO" id="GO:0005634">
    <property type="term" value="C:nucleus"/>
    <property type="evidence" value="ECO:0007669"/>
    <property type="project" value="UniProtKB-UniRule"/>
</dbReference>
<evidence type="ECO:0000256" key="1">
    <source>
        <dbReference type="PROSITE-ProRule" id="PRU00267"/>
    </source>
</evidence>
<reference evidence="4 5" key="1">
    <citation type="journal article" date="2019" name="Nat. Ecol. Evol.">
        <title>Megaphylogeny resolves global patterns of mushroom evolution.</title>
        <authorList>
            <person name="Varga T."/>
            <person name="Krizsan K."/>
            <person name="Foldi C."/>
            <person name="Dima B."/>
            <person name="Sanchez-Garcia M."/>
            <person name="Sanchez-Ramirez S."/>
            <person name="Szollosi G.J."/>
            <person name="Szarkandi J.G."/>
            <person name="Papp V."/>
            <person name="Albert L."/>
            <person name="Andreopoulos W."/>
            <person name="Angelini C."/>
            <person name="Antonin V."/>
            <person name="Barry K.W."/>
            <person name="Bougher N.L."/>
            <person name="Buchanan P."/>
            <person name="Buyck B."/>
            <person name="Bense V."/>
            <person name="Catcheside P."/>
            <person name="Chovatia M."/>
            <person name="Cooper J."/>
            <person name="Damon W."/>
            <person name="Desjardin D."/>
            <person name="Finy P."/>
            <person name="Geml J."/>
            <person name="Haridas S."/>
            <person name="Hughes K."/>
            <person name="Justo A."/>
            <person name="Karasinski D."/>
            <person name="Kautmanova I."/>
            <person name="Kiss B."/>
            <person name="Kocsube S."/>
            <person name="Kotiranta H."/>
            <person name="LaButti K.M."/>
            <person name="Lechner B.E."/>
            <person name="Liimatainen K."/>
            <person name="Lipzen A."/>
            <person name="Lukacs Z."/>
            <person name="Mihaltcheva S."/>
            <person name="Morgado L.N."/>
            <person name="Niskanen T."/>
            <person name="Noordeloos M.E."/>
            <person name="Ohm R.A."/>
            <person name="Ortiz-Santana B."/>
            <person name="Ovrebo C."/>
            <person name="Racz N."/>
            <person name="Riley R."/>
            <person name="Savchenko A."/>
            <person name="Shiryaev A."/>
            <person name="Soop K."/>
            <person name="Spirin V."/>
            <person name="Szebenyi C."/>
            <person name="Tomsovsky M."/>
            <person name="Tulloss R.E."/>
            <person name="Uehling J."/>
            <person name="Grigoriev I.V."/>
            <person name="Vagvolgyi C."/>
            <person name="Papp T."/>
            <person name="Martin F.M."/>
            <person name="Miettinen O."/>
            <person name="Hibbett D.S."/>
            <person name="Nagy L.G."/>
        </authorList>
    </citation>
    <scope>NUCLEOTIDE SEQUENCE [LARGE SCALE GENOMIC DNA]</scope>
    <source>
        <strain evidence="4 5">FP101781</strain>
    </source>
</reference>
<gene>
    <name evidence="4" type="ORF">FA13DRAFT_1844593</name>
</gene>
<dbReference type="AlphaFoldDB" id="A0A4Y7TC52"/>
<evidence type="ECO:0000313" key="4">
    <source>
        <dbReference type="EMBL" id="TEB31755.1"/>
    </source>
</evidence>
<feature type="domain" description="HMG box" evidence="3">
    <location>
        <begin position="67"/>
        <end position="136"/>
    </location>
</feature>
<dbReference type="Proteomes" id="UP000298030">
    <property type="component" value="Unassembled WGS sequence"/>
</dbReference>
<keyword evidence="5" id="KW-1185">Reference proteome</keyword>
<dbReference type="GO" id="GO:0003677">
    <property type="term" value="F:DNA binding"/>
    <property type="evidence" value="ECO:0007669"/>
    <property type="project" value="UniProtKB-UniRule"/>
</dbReference>
<dbReference type="EMBL" id="QPFP01000018">
    <property type="protein sequence ID" value="TEB31755.1"/>
    <property type="molecule type" value="Genomic_DNA"/>
</dbReference>
<organism evidence="4 5">
    <name type="scientific">Coprinellus micaceus</name>
    <name type="common">Glistening ink-cap mushroom</name>
    <name type="synonym">Coprinus micaceus</name>
    <dbReference type="NCBI Taxonomy" id="71717"/>
    <lineage>
        <taxon>Eukaryota</taxon>
        <taxon>Fungi</taxon>
        <taxon>Dikarya</taxon>
        <taxon>Basidiomycota</taxon>
        <taxon>Agaricomycotina</taxon>
        <taxon>Agaricomycetes</taxon>
        <taxon>Agaricomycetidae</taxon>
        <taxon>Agaricales</taxon>
        <taxon>Agaricineae</taxon>
        <taxon>Psathyrellaceae</taxon>
        <taxon>Coprinellus</taxon>
    </lineage>
</organism>
<feature type="compositionally biased region" description="Basic and acidic residues" evidence="2">
    <location>
        <begin position="194"/>
        <end position="206"/>
    </location>
</feature>
<protein>
    <recommendedName>
        <fullName evidence="3">HMG box domain-containing protein</fullName>
    </recommendedName>
</protein>
<feature type="region of interest" description="Disordered" evidence="2">
    <location>
        <begin position="176"/>
        <end position="206"/>
    </location>
</feature>
<dbReference type="PROSITE" id="PS50118">
    <property type="entry name" value="HMG_BOX_2"/>
    <property type="match status" value="1"/>
</dbReference>
<sequence>MRRRATNGTCSLTTKVKEGTTYTSTNHYYGTTNNVLRKPTLVFSPRDVELRSKGKPQGSSYARTGCFRHPPNAFVAFSSGLRRVLYNSESAKVTDEETSETPSVTWEALSEEDRPRISEQAGRADELHLAMLGSEETALTGEVQRRKYWSLVVRVPEFWPRKWNEAQAAVTRRLGRLGKDSVMPPAGITRPTRSRGDDTKSRKARK</sequence>
<keyword evidence="1" id="KW-0238">DNA-binding</keyword>
<keyword evidence="1" id="KW-0539">Nucleus</keyword>
<evidence type="ECO:0000313" key="5">
    <source>
        <dbReference type="Proteomes" id="UP000298030"/>
    </source>
</evidence>